<organism evidence="2 3">
    <name type="scientific">Acrobeloides nanus</name>
    <dbReference type="NCBI Taxonomy" id="290746"/>
    <lineage>
        <taxon>Eukaryota</taxon>
        <taxon>Metazoa</taxon>
        <taxon>Ecdysozoa</taxon>
        <taxon>Nematoda</taxon>
        <taxon>Chromadorea</taxon>
        <taxon>Rhabditida</taxon>
        <taxon>Tylenchina</taxon>
        <taxon>Cephalobomorpha</taxon>
        <taxon>Cephaloboidea</taxon>
        <taxon>Cephalobidae</taxon>
        <taxon>Acrobeloides</taxon>
    </lineage>
</organism>
<feature type="transmembrane region" description="Helical" evidence="1">
    <location>
        <begin position="99"/>
        <end position="119"/>
    </location>
</feature>
<reference evidence="3" key="1">
    <citation type="submission" date="2022-11" db="UniProtKB">
        <authorList>
            <consortium name="WormBaseParasite"/>
        </authorList>
    </citation>
    <scope>IDENTIFICATION</scope>
</reference>
<evidence type="ECO:0000256" key="1">
    <source>
        <dbReference type="SAM" id="Phobius"/>
    </source>
</evidence>
<name>A0A914CX34_9BILA</name>
<keyword evidence="2" id="KW-1185">Reference proteome</keyword>
<keyword evidence="1" id="KW-0812">Transmembrane</keyword>
<dbReference type="WBParaSite" id="ACRNAN_scaffold14778.g25767.t1">
    <property type="protein sequence ID" value="ACRNAN_scaffold14778.g25767.t1"/>
    <property type="gene ID" value="ACRNAN_scaffold14778.g25767"/>
</dbReference>
<protein>
    <submittedName>
        <fullName evidence="3">Uncharacterized protein</fullName>
    </submittedName>
</protein>
<evidence type="ECO:0000313" key="2">
    <source>
        <dbReference type="Proteomes" id="UP000887540"/>
    </source>
</evidence>
<keyword evidence="1" id="KW-0472">Membrane</keyword>
<dbReference type="Proteomes" id="UP000887540">
    <property type="component" value="Unplaced"/>
</dbReference>
<evidence type="ECO:0000313" key="3">
    <source>
        <dbReference type="WBParaSite" id="ACRNAN_scaffold14778.g25767.t1"/>
    </source>
</evidence>
<accession>A0A914CX34</accession>
<dbReference type="AlphaFoldDB" id="A0A914CX34"/>
<sequence length="129" mass="15008">MTTPPTAFPVSTSPADNSQYTPLYKDILEPDNFINPTFEPHDAHKSSKDHARYLFPSSDEKDKLHPYSICVEPGFAEQYEARRRSLEIYKHEMDFRRNMTLILIIALVVFVFIFMALNAPKHSWFNSEP</sequence>
<keyword evidence="1" id="KW-1133">Transmembrane helix</keyword>
<proteinExistence type="predicted"/>